<protein>
    <submittedName>
        <fullName evidence="2">Uncharacterized protein</fullName>
    </submittedName>
</protein>
<keyword evidence="3" id="KW-1185">Reference proteome</keyword>
<dbReference type="Proteomes" id="UP000198725">
    <property type="component" value="Unassembled WGS sequence"/>
</dbReference>
<feature type="region of interest" description="Disordered" evidence="1">
    <location>
        <begin position="39"/>
        <end position="61"/>
    </location>
</feature>
<proteinExistence type="predicted"/>
<dbReference type="AlphaFoldDB" id="A0A1I4AAU4"/>
<organism evidence="2 3">
    <name type="scientific">Rhodanobacter glycinis</name>
    <dbReference type="NCBI Taxonomy" id="582702"/>
    <lineage>
        <taxon>Bacteria</taxon>
        <taxon>Pseudomonadati</taxon>
        <taxon>Pseudomonadota</taxon>
        <taxon>Gammaproteobacteria</taxon>
        <taxon>Lysobacterales</taxon>
        <taxon>Rhodanobacteraceae</taxon>
        <taxon>Rhodanobacter</taxon>
    </lineage>
</organism>
<dbReference type="EMBL" id="FOSR01000003">
    <property type="protein sequence ID" value="SFK52926.1"/>
    <property type="molecule type" value="Genomic_DNA"/>
</dbReference>
<evidence type="ECO:0000313" key="2">
    <source>
        <dbReference type="EMBL" id="SFK52926.1"/>
    </source>
</evidence>
<evidence type="ECO:0000313" key="3">
    <source>
        <dbReference type="Proteomes" id="UP000198725"/>
    </source>
</evidence>
<gene>
    <name evidence="2" type="ORF">SAMN05192579_103315</name>
</gene>
<evidence type="ECO:0000256" key="1">
    <source>
        <dbReference type="SAM" id="MobiDB-lite"/>
    </source>
</evidence>
<accession>A0A1I4AAU4</accession>
<reference evidence="3" key="1">
    <citation type="submission" date="2016-10" db="EMBL/GenBank/DDBJ databases">
        <authorList>
            <person name="Varghese N."/>
            <person name="Submissions S."/>
        </authorList>
    </citation>
    <scope>NUCLEOTIDE SEQUENCE [LARGE SCALE GENOMIC DNA]</scope>
    <source>
        <strain evidence="3">MO64</strain>
    </source>
</reference>
<name>A0A1I4AAU4_9GAMM</name>
<sequence>MRNCRLIILPLFLRMDDALEQTAASDTRVQTHGLMMGAGRVDANGGPPMGCQHTPVDRQCR</sequence>